<evidence type="ECO:0000256" key="3">
    <source>
        <dbReference type="ARBA" id="ARBA00022692"/>
    </source>
</evidence>
<accession>G3PSK6</accession>
<comment type="subcellular location">
    <subcellularLocation>
        <location evidence="1">Membrane</location>
        <topology evidence="1">Multi-pass membrane protein</topology>
    </subcellularLocation>
</comment>
<feature type="transmembrane region" description="Helical" evidence="7">
    <location>
        <begin position="278"/>
        <end position="299"/>
    </location>
</feature>
<dbReference type="FunCoup" id="G3PSK6">
    <property type="interactions" value="240"/>
</dbReference>
<feature type="domain" description="Major facilitator superfamily associated" evidence="8">
    <location>
        <begin position="70"/>
        <end position="506"/>
    </location>
</feature>
<dbReference type="PANTHER" id="PTHR16172:SF2">
    <property type="entry name" value="MAJOR FACILITATOR SUPERFAMILY DOMAIN-CONTAINING PROTEIN 6"/>
    <property type="match status" value="1"/>
</dbReference>
<feature type="region of interest" description="Disordered" evidence="6">
    <location>
        <begin position="26"/>
        <end position="49"/>
    </location>
</feature>
<dbReference type="PANTHER" id="PTHR16172">
    <property type="entry name" value="MAJOR FACILITATOR SUPERFAMILY DOMAIN-CONTAINING PROTEIN 6-LIKE"/>
    <property type="match status" value="1"/>
</dbReference>
<keyword evidence="3 7" id="KW-0812">Transmembrane</keyword>
<feature type="region of interest" description="Disordered" evidence="6">
    <location>
        <begin position="153"/>
        <end position="176"/>
    </location>
</feature>
<feature type="transmembrane region" description="Helical" evidence="7">
    <location>
        <begin position="489"/>
        <end position="522"/>
    </location>
</feature>
<evidence type="ECO:0000256" key="5">
    <source>
        <dbReference type="ARBA" id="ARBA00023136"/>
    </source>
</evidence>
<dbReference type="CDD" id="cd17335">
    <property type="entry name" value="MFS_MFSD6"/>
    <property type="match status" value="1"/>
</dbReference>
<feature type="transmembrane region" description="Helical" evidence="7">
    <location>
        <begin position="451"/>
        <end position="468"/>
    </location>
</feature>
<dbReference type="OMA" id="AEMKCEE"/>
<evidence type="ECO:0000259" key="8">
    <source>
        <dbReference type="Pfam" id="PF12832"/>
    </source>
</evidence>
<dbReference type="GeneTree" id="ENSGT00530000063599"/>
<evidence type="ECO:0000313" key="9">
    <source>
        <dbReference type="Ensembl" id="ENSGACP00000020592.2"/>
    </source>
</evidence>
<dbReference type="Pfam" id="PF12832">
    <property type="entry name" value="MFS_1_like"/>
    <property type="match status" value="1"/>
</dbReference>
<dbReference type="InterPro" id="IPR024989">
    <property type="entry name" value="MFS_assoc_dom"/>
</dbReference>
<feature type="transmembrane region" description="Helical" evidence="7">
    <location>
        <begin position="119"/>
        <end position="138"/>
    </location>
</feature>
<evidence type="ECO:0000256" key="4">
    <source>
        <dbReference type="ARBA" id="ARBA00022989"/>
    </source>
</evidence>
<keyword evidence="10" id="KW-1185">Reference proteome</keyword>
<proteinExistence type="inferred from homology"/>
<feature type="compositionally biased region" description="Low complexity" evidence="6">
    <location>
        <begin position="26"/>
        <end position="36"/>
    </location>
</feature>
<dbReference type="eggNOG" id="KOG3762">
    <property type="taxonomic scope" value="Eukaryota"/>
</dbReference>
<evidence type="ECO:0000313" key="10">
    <source>
        <dbReference type="Proteomes" id="UP000007635"/>
    </source>
</evidence>
<dbReference type="STRING" id="69293.ENSGACP00000020592"/>
<reference evidence="9" key="3">
    <citation type="submission" date="2025-09" db="UniProtKB">
        <authorList>
            <consortium name="Ensembl"/>
        </authorList>
    </citation>
    <scope>IDENTIFICATION</scope>
</reference>
<feature type="transmembrane region" description="Helical" evidence="7">
    <location>
        <begin position="238"/>
        <end position="258"/>
    </location>
</feature>
<keyword evidence="5 7" id="KW-0472">Membrane</keyword>
<dbReference type="GO" id="GO:0042590">
    <property type="term" value="P:antigen processing and presentation of exogenous peptide antigen via MHC class I"/>
    <property type="evidence" value="ECO:0007669"/>
    <property type="project" value="TreeGrafter"/>
</dbReference>
<evidence type="ECO:0000256" key="2">
    <source>
        <dbReference type="ARBA" id="ARBA00005241"/>
    </source>
</evidence>
<feature type="transmembrane region" description="Helical" evidence="7">
    <location>
        <begin position="195"/>
        <end position="217"/>
    </location>
</feature>
<feature type="transmembrane region" description="Helical" evidence="7">
    <location>
        <begin position="352"/>
        <end position="374"/>
    </location>
</feature>
<reference evidence="9 10" key="1">
    <citation type="journal article" date="2021" name="G3 (Bethesda)">
        <title>Improved contiguity of the threespine stickleback genome using long-read sequencing.</title>
        <authorList>
            <person name="Nath S."/>
            <person name="Shaw D.E."/>
            <person name="White M.A."/>
        </authorList>
    </citation>
    <scope>NUCLEOTIDE SEQUENCE [LARGE SCALE GENOMIC DNA]</scope>
    <source>
        <strain evidence="9 10">Lake Benthic</strain>
    </source>
</reference>
<dbReference type="Ensembl" id="ENSGACT00000020631.2">
    <property type="protein sequence ID" value="ENSGACP00000020592.2"/>
    <property type="gene ID" value="ENSGACG00000015610.2"/>
</dbReference>
<feature type="transmembrane region" description="Helical" evidence="7">
    <location>
        <begin position="412"/>
        <end position="431"/>
    </location>
</feature>
<evidence type="ECO:0000256" key="1">
    <source>
        <dbReference type="ARBA" id="ARBA00004141"/>
    </source>
</evidence>
<comment type="similarity">
    <text evidence="2">Belongs to the major facilitator superfamily. MFSD6 family.</text>
</comment>
<protein>
    <submittedName>
        <fullName evidence="9">Major facilitator superfamily domain containing 6</fullName>
    </submittedName>
</protein>
<organism evidence="9 10">
    <name type="scientific">Gasterosteus aculeatus aculeatus</name>
    <name type="common">three-spined stickleback</name>
    <dbReference type="NCBI Taxonomy" id="481459"/>
    <lineage>
        <taxon>Eukaryota</taxon>
        <taxon>Metazoa</taxon>
        <taxon>Chordata</taxon>
        <taxon>Craniata</taxon>
        <taxon>Vertebrata</taxon>
        <taxon>Euteleostomi</taxon>
        <taxon>Actinopterygii</taxon>
        <taxon>Neopterygii</taxon>
        <taxon>Teleostei</taxon>
        <taxon>Neoteleostei</taxon>
        <taxon>Acanthomorphata</taxon>
        <taxon>Eupercaria</taxon>
        <taxon>Perciformes</taxon>
        <taxon>Cottioidei</taxon>
        <taxon>Gasterosteales</taxon>
        <taxon>Gasterosteidae</taxon>
        <taxon>Gasterosteus</taxon>
    </lineage>
</organism>
<name>G3PSK6_GASAC</name>
<keyword evidence="4 7" id="KW-1133">Transmembrane helix</keyword>
<feature type="transmembrane region" description="Helical" evidence="7">
    <location>
        <begin position="71"/>
        <end position="91"/>
    </location>
</feature>
<reference evidence="9" key="2">
    <citation type="submission" date="2025-08" db="UniProtKB">
        <authorList>
            <consortium name="Ensembl"/>
        </authorList>
    </citation>
    <scope>IDENTIFICATION</scope>
</reference>
<dbReference type="GO" id="GO:0005886">
    <property type="term" value="C:plasma membrane"/>
    <property type="evidence" value="ECO:0007669"/>
    <property type="project" value="TreeGrafter"/>
</dbReference>
<dbReference type="SUPFAM" id="SSF103473">
    <property type="entry name" value="MFS general substrate transporter"/>
    <property type="match status" value="1"/>
</dbReference>
<dbReference type="InterPro" id="IPR036259">
    <property type="entry name" value="MFS_trans_sf"/>
</dbReference>
<dbReference type="Bgee" id="ENSGACG00000015610">
    <property type="expression patterns" value="Expressed in pharyngeal gill and 12 other cell types or tissues"/>
</dbReference>
<evidence type="ECO:0000256" key="7">
    <source>
        <dbReference type="SAM" id="Phobius"/>
    </source>
</evidence>
<evidence type="ECO:0000256" key="6">
    <source>
        <dbReference type="SAM" id="MobiDB-lite"/>
    </source>
</evidence>
<dbReference type="InterPro" id="IPR051717">
    <property type="entry name" value="MFS_MFSD6"/>
</dbReference>
<dbReference type="Gene3D" id="1.20.1250.20">
    <property type="entry name" value="MFS general substrate transporter like domains"/>
    <property type="match status" value="2"/>
</dbReference>
<dbReference type="Proteomes" id="UP000007635">
    <property type="component" value="Chromosome I"/>
</dbReference>
<dbReference type="InParanoid" id="G3PSK6"/>
<sequence length="641" mass="70253">MPADDKVAILSDDEEEQKRKYVLAEPAGASSAAPLPSDAPPEQPAGSRADSVDCCERMCLRINTRLLVSKVFYFFFYAAYGSLHPLLAVYYKQLGMSASRSGLLVGIRYFIEFCSKGKAVLLFSLLCWLFFNCGIFFVKPAQMMCVEKGQLHRPRPKTPGPSGRPLAPEALDSATSPAPTKEYQVIYNKDQVESIFLLILLVIIVSEFFSAPTLTIVDTVTLQNLGKARDRYGLQRMWGSLGWGMAMLLVGIWSDHTYFTVAISGLGCELPDFRLHNYQIAFIAFGVLMAVAFGVATQFHFEEDGDRRQEAEDAGAQAPVSAPPALTPGEAAPEFHYGDLLKLLCSVRYSSVLFVAWFMGFGYGFVFTFLYWHLQDLHGTATLFGVCSVLGHASELATYFSSHKFIELVGHVRVLYIGLACNTARYLYISYLKNAWTVLPMEVLQGVTHASVWAACISFLSAAVPPALRTSAQGILQGLHLGLGRGCGAMVGGVFVNYFGAAAAFRGIGMASLVILLVFALIQCLTGDDQMLAENIPVPSSPVPIATIHLVQNQSAAGSPAPLRKAAALPVKKTKHQEEQEDLNKPAWMLSGAPWVTIAFAIVQIREMMNAKKKEAPPSETQSLQVSQVAETRYMKYKYYT</sequence>
<dbReference type="AlphaFoldDB" id="G3PSK6"/>